<comment type="caution">
    <text evidence="2">The sequence shown here is derived from an EMBL/GenBank/DDBJ whole genome shotgun (WGS) entry which is preliminary data.</text>
</comment>
<evidence type="ECO:0000313" key="3">
    <source>
        <dbReference type="Proteomes" id="UP000320475"/>
    </source>
</evidence>
<protein>
    <submittedName>
        <fullName evidence="2">Uncharacterized protein</fullName>
    </submittedName>
</protein>
<organism evidence="2 3">
    <name type="scientific">Synchytrium endobioticum</name>
    <dbReference type="NCBI Taxonomy" id="286115"/>
    <lineage>
        <taxon>Eukaryota</taxon>
        <taxon>Fungi</taxon>
        <taxon>Fungi incertae sedis</taxon>
        <taxon>Chytridiomycota</taxon>
        <taxon>Chytridiomycota incertae sedis</taxon>
        <taxon>Chytridiomycetes</taxon>
        <taxon>Synchytriales</taxon>
        <taxon>Synchytriaceae</taxon>
        <taxon>Synchytrium</taxon>
    </lineage>
</organism>
<evidence type="ECO:0000256" key="1">
    <source>
        <dbReference type="SAM" id="MobiDB-lite"/>
    </source>
</evidence>
<gene>
    <name evidence="2" type="ORF">SeLEV6574_g06795</name>
</gene>
<feature type="region of interest" description="Disordered" evidence="1">
    <location>
        <begin position="570"/>
        <end position="597"/>
    </location>
</feature>
<name>A0A507CJZ9_9FUNG</name>
<dbReference type="AlphaFoldDB" id="A0A507CJZ9"/>
<accession>A0A507CJZ9</accession>
<dbReference type="EMBL" id="QEAM01000414">
    <property type="protein sequence ID" value="TPX40092.1"/>
    <property type="molecule type" value="Genomic_DNA"/>
</dbReference>
<sequence>MPVDDALPIISCYQLRDIMAFPMFGRPSARGGNKMVALTSMSMHSILIILLLLHQAVADPVDDRNLRTLINQLKRVRMEDSHGNPQPEVARLSTRWNDLMRQKPFGDGTPFINLVAKDIRREGIPLAKKHLEEPTNDMSLNRLELGYEAVRFVLHVLPSSPPVDTYEATFVRLHRLKDQYEEILKTKLCEALTGTPGASCMLDSFCYDPSVNYIPMAGETERVCDKLHELRSSNKLIVSSSFRASLLLDAVSWEIEQRFYEASKIGSTDIGGVVYALNYHQLANGKLCIIIDQVSRFLEKKGKRAPLGVWEEREIDSLRALLGRMEEVRNKHIDKSVKYGDHLDKWAKSKDHDRKQRERLINEMGYSVEAVPGLFRAMNRYLQEFATVFMQLSFSENLSFDCIELVASVVRGYPQYLKLLSLAGDNPEKLKGINWEYLKRVAIQIKNQDEYGKTVLALYDDGYTELLPLEDLKRLELLVLALSPCVEMSMLYSDETKCYIMRERMRQLQLRRNKCQQNCPTHLQNWVLPGDTASDYGNHQVNPLEHSVGAHRGGHYAVWSDSSRGADTTLRLGGTNYDVGSSSTSRPHRSNPPERQE</sequence>
<dbReference type="VEuPathDB" id="FungiDB:SeMB42_g07360"/>
<reference evidence="2 3" key="1">
    <citation type="journal article" date="2019" name="Sci. Rep.">
        <title>Comparative genomics of chytrid fungi reveal insights into the obligate biotrophic and pathogenic lifestyle of Synchytrium endobioticum.</title>
        <authorList>
            <person name="van de Vossenberg B.T.L.H."/>
            <person name="Warris S."/>
            <person name="Nguyen H.D.T."/>
            <person name="van Gent-Pelzer M.P.E."/>
            <person name="Joly D.L."/>
            <person name="van de Geest H.C."/>
            <person name="Bonants P.J.M."/>
            <person name="Smith D.S."/>
            <person name="Levesque C.A."/>
            <person name="van der Lee T.A.J."/>
        </authorList>
    </citation>
    <scope>NUCLEOTIDE SEQUENCE [LARGE SCALE GENOMIC DNA]</scope>
    <source>
        <strain evidence="2 3">LEV6574</strain>
    </source>
</reference>
<proteinExistence type="predicted"/>
<dbReference type="VEuPathDB" id="FungiDB:SeMB42_g02851"/>
<evidence type="ECO:0000313" key="2">
    <source>
        <dbReference type="EMBL" id="TPX40092.1"/>
    </source>
</evidence>
<dbReference type="Proteomes" id="UP000320475">
    <property type="component" value="Unassembled WGS sequence"/>
</dbReference>